<dbReference type="OrthoDB" id="2446159at2759"/>
<comment type="caution">
    <text evidence="1">The sequence shown here is derived from an EMBL/GenBank/DDBJ whole genome shotgun (WGS) entry which is preliminary data.</text>
</comment>
<evidence type="ECO:0000313" key="2">
    <source>
        <dbReference type="Proteomes" id="UP000789405"/>
    </source>
</evidence>
<dbReference type="AlphaFoldDB" id="A0A9N9BBW7"/>
<protein>
    <submittedName>
        <fullName evidence="1">11031_t:CDS:1</fullName>
    </submittedName>
</protein>
<organism evidence="1 2">
    <name type="scientific">Dentiscutata erythropus</name>
    <dbReference type="NCBI Taxonomy" id="1348616"/>
    <lineage>
        <taxon>Eukaryota</taxon>
        <taxon>Fungi</taxon>
        <taxon>Fungi incertae sedis</taxon>
        <taxon>Mucoromycota</taxon>
        <taxon>Glomeromycotina</taxon>
        <taxon>Glomeromycetes</taxon>
        <taxon>Diversisporales</taxon>
        <taxon>Gigasporaceae</taxon>
        <taxon>Dentiscutata</taxon>
    </lineage>
</organism>
<reference evidence="1" key="1">
    <citation type="submission" date="2021-06" db="EMBL/GenBank/DDBJ databases">
        <authorList>
            <person name="Kallberg Y."/>
            <person name="Tangrot J."/>
            <person name="Rosling A."/>
        </authorList>
    </citation>
    <scope>NUCLEOTIDE SEQUENCE</scope>
    <source>
        <strain evidence="1">MA453B</strain>
    </source>
</reference>
<proteinExistence type="predicted"/>
<name>A0A9N9BBW7_9GLOM</name>
<dbReference type="EMBL" id="CAJVPY010002494">
    <property type="protein sequence ID" value="CAG8562524.1"/>
    <property type="molecule type" value="Genomic_DNA"/>
</dbReference>
<sequence>MSCIGVSEMNSSVKTCNNLLLHADNVLKKAKEYGCNQVIIWSNEPAKPVGLWVGPGLSQYQVQYFDSFIKWVRLRPGLLNTGLGSGFGNSSAGLWALIISMAC</sequence>
<keyword evidence="2" id="KW-1185">Reference proteome</keyword>
<accession>A0A9N9BBW7</accession>
<feature type="non-terminal residue" evidence="1">
    <location>
        <position position="103"/>
    </location>
</feature>
<gene>
    <name evidence="1" type="ORF">DERYTH_LOCUS5809</name>
</gene>
<dbReference type="Proteomes" id="UP000789405">
    <property type="component" value="Unassembled WGS sequence"/>
</dbReference>
<evidence type="ECO:0000313" key="1">
    <source>
        <dbReference type="EMBL" id="CAG8562524.1"/>
    </source>
</evidence>